<keyword evidence="3" id="KW-0597">Phosphoprotein</keyword>
<dbReference type="PROSITE" id="PS50112">
    <property type="entry name" value="PAS"/>
    <property type="match status" value="1"/>
</dbReference>
<feature type="domain" description="Histidine kinase" evidence="10">
    <location>
        <begin position="312"/>
        <end position="528"/>
    </location>
</feature>
<dbReference type="PRINTS" id="PR00344">
    <property type="entry name" value="BCTRLSENSOR"/>
</dbReference>
<evidence type="ECO:0000256" key="2">
    <source>
        <dbReference type="ARBA" id="ARBA00012438"/>
    </source>
</evidence>
<dbReference type="Gene3D" id="3.30.450.40">
    <property type="match status" value="1"/>
</dbReference>
<evidence type="ECO:0000256" key="7">
    <source>
        <dbReference type="ARBA" id="ARBA00022840"/>
    </source>
</evidence>
<evidence type="ECO:0000256" key="6">
    <source>
        <dbReference type="ARBA" id="ARBA00022777"/>
    </source>
</evidence>
<dbReference type="CDD" id="cd00082">
    <property type="entry name" value="HisKA"/>
    <property type="match status" value="1"/>
</dbReference>
<comment type="catalytic activity">
    <reaction evidence="1">
        <text>ATP + protein L-histidine = ADP + protein N-phospho-L-histidine.</text>
        <dbReference type="EC" id="2.7.13.3"/>
    </reaction>
</comment>
<dbReference type="SUPFAM" id="SSF55874">
    <property type="entry name" value="ATPase domain of HSP90 chaperone/DNA topoisomerase II/histidine kinase"/>
    <property type="match status" value="1"/>
</dbReference>
<dbReference type="InterPro" id="IPR003594">
    <property type="entry name" value="HATPase_dom"/>
</dbReference>
<dbReference type="GO" id="GO:0005524">
    <property type="term" value="F:ATP binding"/>
    <property type="evidence" value="ECO:0007669"/>
    <property type="project" value="UniProtKB-KW"/>
</dbReference>
<dbReference type="EMBL" id="PNYC01000002">
    <property type="protein sequence ID" value="PMS38041.1"/>
    <property type="molecule type" value="Genomic_DNA"/>
</dbReference>
<dbReference type="InterPro" id="IPR005467">
    <property type="entry name" value="His_kinase_dom"/>
</dbReference>
<keyword evidence="7" id="KW-0067">ATP-binding</keyword>
<accession>A0A2N7X8V0</accession>
<dbReference type="InterPro" id="IPR000700">
    <property type="entry name" value="PAS-assoc_C"/>
</dbReference>
<dbReference type="NCBIfam" id="TIGR00229">
    <property type="entry name" value="sensory_box"/>
    <property type="match status" value="1"/>
</dbReference>
<dbReference type="Gene3D" id="1.10.287.130">
    <property type="match status" value="1"/>
</dbReference>
<dbReference type="Pfam" id="PF00512">
    <property type="entry name" value="HisKA"/>
    <property type="match status" value="1"/>
</dbReference>
<dbReference type="InterPro" id="IPR004358">
    <property type="entry name" value="Sig_transdc_His_kin-like_C"/>
</dbReference>
<dbReference type="InterPro" id="IPR003661">
    <property type="entry name" value="HisK_dim/P_dom"/>
</dbReference>
<evidence type="ECO:0000256" key="8">
    <source>
        <dbReference type="ARBA" id="ARBA00023012"/>
    </source>
</evidence>
<keyword evidence="8" id="KW-0902">Two-component regulatory system</keyword>
<reference evidence="13 14" key="1">
    <citation type="submission" date="2018-01" db="EMBL/GenBank/DDBJ databases">
        <title>Whole genome analyses suggest that Burkholderia sensu lato contains two further novel genera in the rhizoxinica-symbiotica group Mycetohabitans gen. nov., and Trinickia gen. nov.: implications for the evolution of diazotrophy and nodulation in the Burkholderiaceae.</title>
        <authorList>
            <person name="Estrada-de los Santos P."/>
            <person name="Palmer M."/>
            <person name="Chavez-Ramirez B."/>
            <person name="Beukes C."/>
            <person name="Steenkamp E.T."/>
            <person name="Hirsch A.M."/>
            <person name="Manyaka P."/>
            <person name="Maluk M."/>
            <person name="Lafos M."/>
            <person name="Crook M."/>
            <person name="Gross E."/>
            <person name="Simon M.F."/>
            <person name="Bueno dos Reis Junior F."/>
            <person name="Poole P.S."/>
            <person name="Venter S.N."/>
            <person name="James E.K."/>
        </authorList>
    </citation>
    <scope>NUCLEOTIDE SEQUENCE [LARGE SCALE GENOMIC DNA]</scope>
    <source>
        <strain evidence="13 14">JPY 581</strain>
    </source>
</reference>
<dbReference type="InterPro" id="IPR003018">
    <property type="entry name" value="GAF"/>
</dbReference>
<dbReference type="SUPFAM" id="SSF55785">
    <property type="entry name" value="PYP-like sensor domain (PAS domain)"/>
    <property type="match status" value="1"/>
</dbReference>
<dbReference type="PROSITE" id="PS50113">
    <property type="entry name" value="PAC"/>
    <property type="match status" value="1"/>
</dbReference>
<evidence type="ECO:0000256" key="1">
    <source>
        <dbReference type="ARBA" id="ARBA00000085"/>
    </source>
</evidence>
<dbReference type="Pfam" id="PF02518">
    <property type="entry name" value="HATPase_c"/>
    <property type="match status" value="1"/>
</dbReference>
<dbReference type="SMART" id="SM00091">
    <property type="entry name" value="PAS"/>
    <property type="match status" value="1"/>
</dbReference>
<dbReference type="FunFam" id="3.30.565.10:FF:000042">
    <property type="entry name" value="Two-component sensor histidine kinase KdpD"/>
    <property type="match status" value="1"/>
</dbReference>
<evidence type="ECO:0000259" key="10">
    <source>
        <dbReference type="PROSITE" id="PS50109"/>
    </source>
</evidence>
<dbReference type="PROSITE" id="PS50109">
    <property type="entry name" value="HIS_KIN"/>
    <property type="match status" value="1"/>
</dbReference>
<gene>
    <name evidence="13" type="ORF">C0Z20_04350</name>
</gene>
<keyword evidence="6" id="KW-0418">Kinase</keyword>
<feature type="compositionally biased region" description="Polar residues" evidence="9">
    <location>
        <begin position="543"/>
        <end position="556"/>
    </location>
</feature>
<dbReference type="Gene3D" id="3.30.450.20">
    <property type="entry name" value="PAS domain"/>
    <property type="match status" value="1"/>
</dbReference>
<evidence type="ECO:0000313" key="13">
    <source>
        <dbReference type="EMBL" id="PMS38041.1"/>
    </source>
</evidence>
<dbReference type="InterPro" id="IPR029016">
    <property type="entry name" value="GAF-like_dom_sf"/>
</dbReference>
<feature type="domain" description="PAC" evidence="12">
    <location>
        <begin position="236"/>
        <end position="285"/>
    </location>
</feature>
<dbReference type="Pfam" id="PF01590">
    <property type="entry name" value="GAF"/>
    <property type="match status" value="1"/>
</dbReference>
<evidence type="ECO:0000256" key="5">
    <source>
        <dbReference type="ARBA" id="ARBA00022741"/>
    </source>
</evidence>
<dbReference type="InterPro" id="IPR000014">
    <property type="entry name" value="PAS"/>
</dbReference>
<dbReference type="RefSeq" id="WP_018438762.1">
    <property type="nucleotide sequence ID" value="NZ_KB890164.1"/>
</dbReference>
<proteinExistence type="predicted"/>
<dbReference type="GO" id="GO:0042802">
    <property type="term" value="F:identical protein binding"/>
    <property type="evidence" value="ECO:0007669"/>
    <property type="project" value="UniProtKB-ARBA"/>
</dbReference>
<comment type="caution">
    <text evidence="13">The sequence shown here is derived from an EMBL/GenBank/DDBJ whole genome shotgun (WGS) entry which is preliminary data.</text>
</comment>
<dbReference type="GO" id="GO:0000155">
    <property type="term" value="F:phosphorelay sensor kinase activity"/>
    <property type="evidence" value="ECO:0007669"/>
    <property type="project" value="InterPro"/>
</dbReference>
<evidence type="ECO:0000259" key="11">
    <source>
        <dbReference type="PROSITE" id="PS50112"/>
    </source>
</evidence>
<dbReference type="Proteomes" id="UP000235777">
    <property type="component" value="Unassembled WGS sequence"/>
</dbReference>
<dbReference type="SMART" id="SM00387">
    <property type="entry name" value="HATPase_c"/>
    <property type="match status" value="1"/>
</dbReference>
<dbReference type="SUPFAM" id="SSF55781">
    <property type="entry name" value="GAF domain-like"/>
    <property type="match status" value="1"/>
</dbReference>
<evidence type="ECO:0000313" key="14">
    <source>
        <dbReference type="Proteomes" id="UP000235777"/>
    </source>
</evidence>
<dbReference type="SUPFAM" id="SSF47384">
    <property type="entry name" value="Homodimeric domain of signal transducing histidine kinase"/>
    <property type="match status" value="1"/>
</dbReference>
<dbReference type="InterPro" id="IPR036097">
    <property type="entry name" value="HisK_dim/P_sf"/>
</dbReference>
<name>A0A2N7X8V0_9BURK</name>
<dbReference type="SMART" id="SM00065">
    <property type="entry name" value="GAF"/>
    <property type="match status" value="1"/>
</dbReference>
<evidence type="ECO:0000256" key="3">
    <source>
        <dbReference type="ARBA" id="ARBA00022553"/>
    </source>
</evidence>
<protein>
    <recommendedName>
        <fullName evidence="2">histidine kinase</fullName>
        <ecNumber evidence="2">2.7.13.3</ecNumber>
    </recommendedName>
</protein>
<evidence type="ECO:0000256" key="9">
    <source>
        <dbReference type="SAM" id="MobiDB-lite"/>
    </source>
</evidence>
<dbReference type="InterPro" id="IPR035965">
    <property type="entry name" value="PAS-like_dom_sf"/>
</dbReference>
<keyword evidence="5" id="KW-0547">Nucleotide-binding</keyword>
<sequence>MSHLTQVPPETVRKWQEIVNLLAEIMRVPSALIMQVEPPNIKVFVSSESKGNPYEPAETAALNTGLYCETVMKTRQPLLVPDALQDEAWKSNPDIKLGMISYLGVPISWPNGEIFGTICVLDRKKNSYSEIFLRLLLMWRDVLQADLRTLATLDRQLEERDAKIRRLFDADIIGVFIWDLEGRIIEANDAFLRIVGYEREDLISGRVRWTDLTPPEWLDRDVHQWVPEFKRTGHLQSFEKEYFRKDGSRVPVLIGAASFEEGGDQGVSFVLDLTERKRAEAEARESERRYREIQTALAHANRVMTMGQLTASISHEIRQPIGACATNAEAGLRWLSAPSPDLGEVRQAFERISKDARRASEVMNRIRGLVRNAPTDKEWVQINEAIREVITLTRAEAEKNSVSVRMELAEDLPLVQGDRVQLQQVMLNLIMNAIDAMSAVDDGPRELTISTGKDESNAVLVTVRDSGPGVSPENVERLFEPFYTTKAGGMGMGLSICRSIVESHGGMLRLSANVPRGAVFQFTVPGDQDGASGPSAAHEGALSNKSDNDSCQPQCP</sequence>
<dbReference type="EC" id="2.7.13.3" evidence="2"/>
<feature type="domain" description="PAS" evidence="11">
    <location>
        <begin position="160"/>
        <end position="216"/>
    </location>
</feature>
<evidence type="ECO:0000259" key="12">
    <source>
        <dbReference type="PROSITE" id="PS50113"/>
    </source>
</evidence>
<feature type="region of interest" description="Disordered" evidence="9">
    <location>
        <begin position="525"/>
        <end position="556"/>
    </location>
</feature>
<keyword evidence="14" id="KW-1185">Reference proteome</keyword>
<dbReference type="STRING" id="863227.GCA_000373005_00265"/>
<organism evidence="13 14">
    <name type="scientific">Trinickia symbiotica</name>
    <dbReference type="NCBI Taxonomy" id="863227"/>
    <lineage>
        <taxon>Bacteria</taxon>
        <taxon>Pseudomonadati</taxon>
        <taxon>Pseudomonadota</taxon>
        <taxon>Betaproteobacteria</taxon>
        <taxon>Burkholderiales</taxon>
        <taxon>Burkholderiaceae</taxon>
        <taxon>Trinickia</taxon>
    </lineage>
</organism>
<evidence type="ECO:0000256" key="4">
    <source>
        <dbReference type="ARBA" id="ARBA00022679"/>
    </source>
</evidence>
<dbReference type="SMART" id="SM00388">
    <property type="entry name" value="HisKA"/>
    <property type="match status" value="1"/>
</dbReference>
<dbReference type="Gene3D" id="3.30.565.10">
    <property type="entry name" value="Histidine kinase-like ATPase, C-terminal domain"/>
    <property type="match status" value="1"/>
</dbReference>
<dbReference type="Pfam" id="PF13426">
    <property type="entry name" value="PAS_9"/>
    <property type="match status" value="1"/>
</dbReference>
<dbReference type="AlphaFoldDB" id="A0A2N7X8V0"/>
<dbReference type="InterPro" id="IPR036890">
    <property type="entry name" value="HATPase_C_sf"/>
</dbReference>
<dbReference type="CDD" id="cd00130">
    <property type="entry name" value="PAS"/>
    <property type="match status" value="1"/>
</dbReference>
<dbReference type="PANTHER" id="PTHR43065:SF10">
    <property type="entry name" value="PEROXIDE STRESS-ACTIVATED HISTIDINE KINASE MAK3"/>
    <property type="match status" value="1"/>
</dbReference>
<keyword evidence="4" id="KW-0808">Transferase</keyword>
<dbReference type="PANTHER" id="PTHR43065">
    <property type="entry name" value="SENSOR HISTIDINE KINASE"/>
    <property type="match status" value="1"/>
</dbReference>